<evidence type="ECO:0000256" key="1">
    <source>
        <dbReference type="SAM" id="MobiDB-lite"/>
    </source>
</evidence>
<feature type="non-terminal residue" evidence="3">
    <location>
        <position position="165"/>
    </location>
</feature>
<evidence type="ECO:0000313" key="3">
    <source>
        <dbReference type="EMBL" id="MDV7216089.1"/>
    </source>
</evidence>
<keyword evidence="2" id="KW-0812">Transmembrane</keyword>
<evidence type="ECO:0008006" key="5">
    <source>
        <dbReference type="Google" id="ProtNLM"/>
    </source>
</evidence>
<evidence type="ECO:0000256" key="2">
    <source>
        <dbReference type="SAM" id="Phobius"/>
    </source>
</evidence>
<protein>
    <recommendedName>
        <fullName evidence="5">Integral membrane protein</fullName>
    </recommendedName>
</protein>
<keyword evidence="4" id="KW-1185">Reference proteome</keyword>
<dbReference type="EMBL" id="JAWMAJ010000021">
    <property type="protein sequence ID" value="MDV7216089.1"/>
    <property type="molecule type" value="Genomic_DNA"/>
</dbReference>
<dbReference type="RefSeq" id="WP_317770773.1">
    <property type="nucleotide sequence ID" value="NZ_JAWMAJ010000021.1"/>
</dbReference>
<feature type="transmembrane region" description="Helical" evidence="2">
    <location>
        <begin position="106"/>
        <end position="128"/>
    </location>
</feature>
<name>A0ABU4F673_9ACTN</name>
<organism evidence="3 4">
    <name type="scientific">Streptomyces prunicolor</name>
    <dbReference type="NCBI Taxonomy" id="67348"/>
    <lineage>
        <taxon>Bacteria</taxon>
        <taxon>Bacillati</taxon>
        <taxon>Actinomycetota</taxon>
        <taxon>Actinomycetes</taxon>
        <taxon>Kitasatosporales</taxon>
        <taxon>Streptomycetaceae</taxon>
        <taxon>Streptomyces</taxon>
    </lineage>
</organism>
<feature type="transmembrane region" description="Helical" evidence="2">
    <location>
        <begin position="77"/>
        <end position="99"/>
    </location>
</feature>
<keyword evidence="2" id="KW-0472">Membrane</keyword>
<reference evidence="3 4" key="1">
    <citation type="submission" date="2023-10" db="EMBL/GenBank/DDBJ databases">
        <title>Characterization of rhizosphere-enriched actinobacteria from wheat plants lab-grown on chernevaya soil.</title>
        <authorList>
            <person name="Tikhonova E.N."/>
            <person name="Konopkin A."/>
            <person name="Kravchenko I.K."/>
        </authorList>
    </citation>
    <scope>NUCLEOTIDE SEQUENCE [LARGE SCALE GENOMIC DNA]</scope>
    <source>
        <strain evidence="3 4">RR29</strain>
    </source>
</reference>
<evidence type="ECO:0000313" key="4">
    <source>
        <dbReference type="Proteomes" id="UP001187346"/>
    </source>
</evidence>
<keyword evidence="2" id="KW-1133">Transmembrane helix</keyword>
<accession>A0ABU4F673</accession>
<sequence length="165" mass="17184">MISGSDGRDSPPTSAPVIDDPPRRTVRRAVDLWRLLVSLAVLLVTVLLAVATRDFVRAAQQGLLATATALPPALRDALVGTVQAVALLAPVVALAVWCVRRRAEPVLRVLPAAALGGLGAWALMHLALVRGRPDAWPGVLDGRDGLVRAGWPSAVYLAACAAAVV</sequence>
<comment type="caution">
    <text evidence="3">The sequence shown here is derived from an EMBL/GenBank/DDBJ whole genome shotgun (WGS) entry which is preliminary data.</text>
</comment>
<proteinExistence type="predicted"/>
<gene>
    <name evidence="3" type="ORF">R5A26_09000</name>
</gene>
<feature type="transmembrane region" description="Helical" evidence="2">
    <location>
        <begin position="32"/>
        <end position="51"/>
    </location>
</feature>
<feature type="region of interest" description="Disordered" evidence="1">
    <location>
        <begin position="1"/>
        <end position="21"/>
    </location>
</feature>
<dbReference type="Proteomes" id="UP001187346">
    <property type="component" value="Unassembled WGS sequence"/>
</dbReference>